<dbReference type="Proteomes" id="UP000232638">
    <property type="component" value="Chromosome"/>
</dbReference>
<dbReference type="AlphaFoldDB" id="A0A2K8UD56"/>
<dbReference type="InterPro" id="IPR035897">
    <property type="entry name" value="Toll_tir_struct_dom_sf"/>
</dbReference>
<organism evidence="3 4">
    <name type="scientific">Candidatus Thiodictyon syntrophicum</name>
    <dbReference type="NCBI Taxonomy" id="1166950"/>
    <lineage>
        <taxon>Bacteria</taxon>
        <taxon>Pseudomonadati</taxon>
        <taxon>Pseudomonadota</taxon>
        <taxon>Gammaproteobacteria</taxon>
        <taxon>Chromatiales</taxon>
        <taxon>Chromatiaceae</taxon>
        <taxon>Thiodictyon</taxon>
    </lineage>
</organism>
<dbReference type="OrthoDB" id="5753300at2"/>
<proteinExistence type="predicted"/>
<gene>
    <name evidence="3" type="ORF">THSYN_22875</name>
</gene>
<accession>A0A2K8UD56</accession>
<name>A0A2K8UD56_9GAMM</name>
<feature type="domain" description="TIR" evidence="2">
    <location>
        <begin position="2"/>
        <end position="122"/>
    </location>
</feature>
<dbReference type="Pfam" id="PF13676">
    <property type="entry name" value="TIR_2"/>
    <property type="match status" value="1"/>
</dbReference>
<evidence type="ECO:0000313" key="3">
    <source>
        <dbReference type="EMBL" id="AUB83510.1"/>
    </source>
</evidence>
<reference evidence="3 4" key="1">
    <citation type="submission" date="2017-03" db="EMBL/GenBank/DDBJ databases">
        <title>Complete genome sequence of Candidatus 'Thiodictyon syntrophicum' sp. nov. strain Cad16T, a photolithoautotroph purple sulfur bacterium isolated from an alpine meromictic lake.</title>
        <authorList>
            <person name="Luedin S.M."/>
            <person name="Pothier J.F."/>
            <person name="Danza F."/>
            <person name="Storelli N."/>
            <person name="Wittwer M."/>
            <person name="Tonolla M."/>
        </authorList>
    </citation>
    <scope>NUCLEOTIDE SEQUENCE [LARGE SCALE GENOMIC DNA]</scope>
    <source>
        <strain evidence="3 4">Cad16T</strain>
    </source>
</reference>
<dbReference type="InterPro" id="IPR000157">
    <property type="entry name" value="TIR_dom"/>
</dbReference>
<protein>
    <recommendedName>
        <fullName evidence="2">TIR domain-containing protein</fullName>
    </recommendedName>
</protein>
<dbReference type="Gene3D" id="3.40.50.10140">
    <property type="entry name" value="Toll/interleukin-1 receptor homology (TIR) domain"/>
    <property type="match status" value="1"/>
</dbReference>
<feature type="region of interest" description="Disordered" evidence="1">
    <location>
        <begin position="129"/>
        <end position="150"/>
    </location>
</feature>
<dbReference type="GO" id="GO:0007165">
    <property type="term" value="P:signal transduction"/>
    <property type="evidence" value="ECO:0007669"/>
    <property type="project" value="InterPro"/>
</dbReference>
<sequence>MSHNSKDQTAAAALAKTLAERRIRAWLDSEQLPPGTRWQDGLERGIGACRSIAVLVGPHGPGPWQEEETQAALDLAARRQLPVFAVLLPGVLDSAPLSLFLKNRSWVDLRAGLKDPSGLKRLEWGITQERPARGDPAVTPGEGREPPPNPACGPPTITLGLDCIGDGLRVRALGSTVMPTNTTPLRDLSPGRVAQDPAILVRALFESAFQMKDC</sequence>
<evidence type="ECO:0000313" key="4">
    <source>
        <dbReference type="Proteomes" id="UP000232638"/>
    </source>
</evidence>
<dbReference type="KEGG" id="tsy:THSYN_22875"/>
<dbReference type="EMBL" id="CP020370">
    <property type="protein sequence ID" value="AUB83510.1"/>
    <property type="molecule type" value="Genomic_DNA"/>
</dbReference>
<keyword evidence="4" id="KW-1185">Reference proteome</keyword>
<evidence type="ECO:0000259" key="2">
    <source>
        <dbReference type="Pfam" id="PF13676"/>
    </source>
</evidence>
<evidence type="ECO:0000256" key="1">
    <source>
        <dbReference type="SAM" id="MobiDB-lite"/>
    </source>
</evidence>
<dbReference type="SUPFAM" id="SSF52200">
    <property type="entry name" value="Toll/Interleukin receptor TIR domain"/>
    <property type="match status" value="1"/>
</dbReference>